<dbReference type="InterPro" id="IPR007462">
    <property type="entry name" value="COV1-like"/>
</dbReference>
<dbReference type="PANTHER" id="PTHR31876:SF26">
    <property type="entry name" value="PROTEIN LIKE COV 2"/>
    <property type="match status" value="1"/>
</dbReference>
<feature type="transmembrane region" description="Helical" evidence="1">
    <location>
        <begin position="20"/>
        <end position="44"/>
    </location>
</feature>
<accession>A0A073IRL7</accession>
<dbReference type="Pfam" id="PF04367">
    <property type="entry name" value="DUF502"/>
    <property type="match status" value="1"/>
</dbReference>
<dbReference type="EMBL" id="JMKI01000031">
    <property type="protein sequence ID" value="KEJ92215.1"/>
    <property type="molecule type" value="Genomic_DNA"/>
</dbReference>
<dbReference type="PANTHER" id="PTHR31876">
    <property type="entry name" value="COV-LIKE PROTEIN 1"/>
    <property type="match status" value="1"/>
</dbReference>
<dbReference type="eggNOG" id="COG2928">
    <property type="taxonomic scope" value="Bacteria"/>
</dbReference>
<reference evidence="2 3" key="1">
    <citation type="submission" date="2014-04" db="EMBL/GenBank/DDBJ databases">
        <title>Draft Genome Sequence of Synergistes jonesii.</title>
        <authorList>
            <person name="Coil D.A."/>
            <person name="Eisen J.A."/>
            <person name="Holland-Moritz H.E."/>
        </authorList>
    </citation>
    <scope>NUCLEOTIDE SEQUENCE [LARGE SCALE GENOMIC DNA]</scope>
    <source>
        <strain evidence="2 3">78-1</strain>
    </source>
</reference>
<feature type="transmembrane region" description="Helical" evidence="1">
    <location>
        <begin position="64"/>
        <end position="80"/>
    </location>
</feature>
<keyword evidence="3" id="KW-1185">Reference proteome</keyword>
<dbReference type="Proteomes" id="UP000027665">
    <property type="component" value="Unassembled WGS sequence"/>
</dbReference>
<gene>
    <name evidence="2" type="ORF">EH55_04195</name>
</gene>
<evidence type="ECO:0000256" key="1">
    <source>
        <dbReference type="SAM" id="Phobius"/>
    </source>
</evidence>
<keyword evidence="1" id="KW-1133">Transmembrane helix</keyword>
<evidence type="ECO:0008006" key="4">
    <source>
        <dbReference type="Google" id="ProtNLM"/>
    </source>
</evidence>
<sequence length="200" mass="22168">MGEEKNGEESKKRKSILGTIGRDFFMGCVALMPLALFIILFFYLLVFFESVGSVIFGITQSRERTAAISVFLVLGTIYIGRKLRRHERSLLNLLEQFVISKIPIIGGLYTTIRDIIQTFTSDDGKNYLGTVKIAAAGGYMIGFVTRRKVLPDGSAQLSVFVPTSPNPTTGLVFFIPEEAVEYMDMTPEAAFSKIISLGFK</sequence>
<keyword evidence="1" id="KW-0472">Membrane</keyword>
<protein>
    <recommendedName>
        <fullName evidence="4">Transporter</fullName>
    </recommendedName>
</protein>
<name>A0A073IRL7_9BACT</name>
<dbReference type="STRING" id="2754.EH55_04195"/>
<dbReference type="AlphaFoldDB" id="A0A073IRL7"/>
<dbReference type="RefSeq" id="WP_037975907.1">
    <property type="nucleotide sequence ID" value="NZ_JAXDSK010000019.1"/>
</dbReference>
<evidence type="ECO:0000313" key="3">
    <source>
        <dbReference type="Proteomes" id="UP000027665"/>
    </source>
</evidence>
<organism evidence="2 3">
    <name type="scientific">Synergistes jonesii</name>
    <dbReference type="NCBI Taxonomy" id="2754"/>
    <lineage>
        <taxon>Bacteria</taxon>
        <taxon>Thermotogati</taxon>
        <taxon>Synergistota</taxon>
        <taxon>Synergistia</taxon>
        <taxon>Synergistales</taxon>
        <taxon>Synergistaceae</taxon>
        <taxon>Synergistes</taxon>
    </lineage>
</organism>
<dbReference type="OrthoDB" id="9780267at2"/>
<dbReference type="GeneID" id="90983511"/>
<proteinExistence type="predicted"/>
<keyword evidence="1" id="KW-0812">Transmembrane</keyword>
<evidence type="ECO:0000313" key="2">
    <source>
        <dbReference type="EMBL" id="KEJ92215.1"/>
    </source>
</evidence>
<comment type="caution">
    <text evidence="2">The sequence shown here is derived from an EMBL/GenBank/DDBJ whole genome shotgun (WGS) entry which is preliminary data.</text>
</comment>